<protein>
    <submittedName>
        <fullName evidence="2">Helix-turn-helix domain protein</fullName>
    </submittedName>
</protein>
<reference evidence="2 3" key="1">
    <citation type="submission" date="2019-02" db="EMBL/GenBank/DDBJ databases">
        <authorList>
            <person name="Khodamoradi S."/>
            <person name="Hahnke R.L."/>
            <person name="Kaempfer P."/>
            <person name="Schumann P."/>
            <person name="Rohde M."/>
            <person name="Steinert M."/>
            <person name="Luzhetskyy A."/>
            <person name="Wink J."/>
            <person name="Ruckert C."/>
        </authorList>
    </citation>
    <scope>NUCLEOTIDE SEQUENCE [LARGE SCALE GENOMIC DNA]</scope>
    <source>
        <strain evidence="2 3">M2</strain>
    </source>
</reference>
<organism evidence="2 3">
    <name type="scientific">Streptomonospora litoralis</name>
    <dbReference type="NCBI Taxonomy" id="2498135"/>
    <lineage>
        <taxon>Bacteria</taxon>
        <taxon>Bacillati</taxon>
        <taxon>Actinomycetota</taxon>
        <taxon>Actinomycetes</taxon>
        <taxon>Streptosporangiales</taxon>
        <taxon>Nocardiopsidaceae</taxon>
        <taxon>Streptomonospora</taxon>
    </lineage>
</organism>
<dbReference type="EMBL" id="CP036455">
    <property type="protein sequence ID" value="QBI54016.1"/>
    <property type="molecule type" value="Genomic_DNA"/>
</dbReference>
<sequence length="66" mass="7612">MLTGRKYRLALTDEQAAMCAEFGSICRAVWNTALDQRRQYVDRYTRGRPGPFCGYHLQARELAEAK</sequence>
<evidence type="ECO:0000313" key="3">
    <source>
        <dbReference type="Proteomes" id="UP000292235"/>
    </source>
</evidence>
<accession>A0A4P6Q082</accession>
<name>A0A4P6Q082_9ACTN</name>
<evidence type="ECO:0000259" key="1">
    <source>
        <dbReference type="Pfam" id="PF12323"/>
    </source>
</evidence>
<feature type="domain" description="Transposase putative helix-turn-helix" evidence="1">
    <location>
        <begin position="1"/>
        <end position="42"/>
    </location>
</feature>
<dbReference type="KEGG" id="strr:EKD16_11155"/>
<dbReference type="InterPro" id="IPR021027">
    <property type="entry name" value="Transposase_put_HTH"/>
</dbReference>
<dbReference type="Pfam" id="PF12323">
    <property type="entry name" value="HTH_OrfB_IS605"/>
    <property type="match status" value="1"/>
</dbReference>
<keyword evidence="3" id="KW-1185">Reference proteome</keyword>
<dbReference type="Proteomes" id="UP000292235">
    <property type="component" value="Chromosome"/>
</dbReference>
<dbReference type="AlphaFoldDB" id="A0A4P6Q082"/>
<evidence type="ECO:0000313" key="2">
    <source>
        <dbReference type="EMBL" id="QBI54016.1"/>
    </source>
</evidence>
<gene>
    <name evidence="2" type="ORF">EKD16_11155</name>
</gene>
<dbReference type="RefSeq" id="WP_242677331.1">
    <property type="nucleotide sequence ID" value="NZ_CP036455.1"/>
</dbReference>
<proteinExistence type="predicted"/>